<gene>
    <name evidence="1" type="ORF">CINCED_3A013958</name>
</gene>
<dbReference type="EMBL" id="CABPRJ010002542">
    <property type="protein sequence ID" value="VVC46474.1"/>
    <property type="molecule type" value="Genomic_DNA"/>
</dbReference>
<reference evidence="1 2" key="1">
    <citation type="submission" date="2019-08" db="EMBL/GenBank/DDBJ databases">
        <authorList>
            <person name="Alioto T."/>
            <person name="Alioto T."/>
            <person name="Gomez Garrido J."/>
        </authorList>
    </citation>
    <scope>NUCLEOTIDE SEQUENCE [LARGE SCALE GENOMIC DNA]</scope>
</reference>
<dbReference type="AlphaFoldDB" id="A0A5E4NTR7"/>
<dbReference type="OrthoDB" id="6630744at2759"/>
<evidence type="ECO:0000313" key="1">
    <source>
        <dbReference type="EMBL" id="VVC46474.1"/>
    </source>
</evidence>
<proteinExistence type="predicted"/>
<evidence type="ECO:0000313" key="2">
    <source>
        <dbReference type="Proteomes" id="UP000325440"/>
    </source>
</evidence>
<organism evidence="1 2">
    <name type="scientific">Cinara cedri</name>
    <dbReference type="NCBI Taxonomy" id="506608"/>
    <lineage>
        <taxon>Eukaryota</taxon>
        <taxon>Metazoa</taxon>
        <taxon>Ecdysozoa</taxon>
        <taxon>Arthropoda</taxon>
        <taxon>Hexapoda</taxon>
        <taxon>Insecta</taxon>
        <taxon>Pterygota</taxon>
        <taxon>Neoptera</taxon>
        <taxon>Paraneoptera</taxon>
        <taxon>Hemiptera</taxon>
        <taxon>Sternorrhyncha</taxon>
        <taxon>Aphidomorpha</taxon>
        <taxon>Aphidoidea</taxon>
        <taxon>Aphididae</taxon>
        <taxon>Lachninae</taxon>
        <taxon>Cinara</taxon>
    </lineage>
</organism>
<dbReference type="Proteomes" id="UP000325440">
    <property type="component" value="Unassembled WGS sequence"/>
</dbReference>
<sequence>MISCMRKKLESLNYYYTVQKTLNEKKLQKVDNRNNKNIQFLENEKVFLDVNMNYRDRLKKKCGLSNYEIRTDDLSKFDAMHDLFVYTINRLQQFFSNTILSTQKKNSRITEKDLVDTGKITKMILESCQSISYILVFFKANKFKDDLKIFNVYFMFCFDFTEYANTRCISAFHGTPHAKHFKEERVNCLWESVKNLWTYNIFVTTTQVPKIKNDKYLRNKDCIYYYRSYLTTLYDSIKLYDKEIGVWTTYRWLSGKYFLTENFENVNMNELKLKNINIKNVTISLSVAYHAILPWHLNTFPVGLLHNMILQHLDRTMNMYVYRYALIIDLYLKRTSSRVNSHILQSIRDSVRWYTDGTELFYKYLDLPLFTDKDPQSESLPSFEIKTIISRIKHLDDNGKISINDVIPKDVQADLLKWSETELPDNEDENHRFNTAINTNCMDAMDYMSTFISIAVNSLDIKSEFYPPSITYTEYCPKNIFNVKPVEHTQKGI</sequence>
<accession>A0A5E4NTR7</accession>
<protein>
    <submittedName>
        <fullName evidence="1">Uncharacterized protein</fullName>
    </submittedName>
</protein>
<name>A0A5E4NTR7_9HEMI</name>
<keyword evidence="2" id="KW-1185">Reference proteome</keyword>